<gene>
    <name evidence="1" type="ORF">KSU1_D0872</name>
</gene>
<name>I3IR36_9BACT</name>
<protein>
    <submittedName>
        <fullName evidence="1">Uncharacterized protein</fullName>
    </submittedName>
</protein>
<keyword evidence="2" id="KW-1185">Reference proteome</keyword>
<organism evidence="1 2">
    <name type="scientific">Candidatus Jettenia caeni</name>
    <dbReference type="NCBI Taxonomy" id="247490"/>
    <lineage>
        <taxon>Bacteria</taxon>
        <taxon>Pseudomonadati</taxon>
        <taxon>Planctomycetota</taxon>
        <taxon>Candidatus Brocadiia</taxon>
        <taxon>Candidatus Brocadiales</taxon>
        <taxon>Candidatus Brocadiaceae</taxon>
        <taxon>Candidatus Jettenia</taxon>
    </lineage>
</organism>
<dbReference type="EMBL" id="BAFH01000004">
    <property type="protein sequence ID" value="GAB64181.1"/>
    <property type="molecule type" value="Genomic_DNA"/>
</dbReference>
<dbReference type="AlphaFoldDB" id="I3IR36"/>
<evidence type="ECO:0000313" key="2">
    <source>
        <dbReference type="Proteomes" id="UP000002985"/>
    </source>
</evidence>
<reference evidence="1 2" key="1">
    <citation type="journal article" date="2012" name="FEBS Lett.">
        <title>Anammox organism KSU-1 expresses a NirK-type copper-containing nitrite reductase instead of a NirS-type with cytochrome cd1.</title>
        <authorList>
            <person name="Hira D."/>
            <person name="Toh H."/>
            <person name="Migita C.T."/>
            <person name="Okubo H."/>
            <person name="Nishiyama T."/>
            <person name="Hattori M."/>
            <person name="Furukawa K."/>
            <person name="Fujii T."/>
        </authorList>
    </citation>
    <scope>NUCLEOTIDE SEQUENCE [LARGE SCALE GENOMIC DNA]</scope>
</reference>
<dbReference type="Proteomes" id="UP000002985">
    <property type="component" value="Unassembled WGS sequence"/>
</dbReference>
<accession>I3IR36</accession>
<proteinExistence type="predicted"/>
<sequence length="59" mass="6879">MFLIRQTFLRKKSFFLSSLFLTYPSFLLFKGGLGGIRGEHGHTLLFLQGDISFFMEHYS</sequence>
<dbReference type="STRING" id="247490.KSU1_D0872"/>
<evidence type="ECO:0000313" key="1">
    <source>
        <dbReference type="EMBL" id="GAB64181.1"/>
    </source>
</evidence>
<comment type="caution">
    <text evidence="1">The sequence shown here is derived from an EMBL/GenBank/DDBJ whole genome shotgun (WGS) entry which is preliminary data.</text>
</comment>